<dbReference type="InterPro" id="IPR001633">
    <property type="entry name" value="EAL_dom"/>
</dbReference>
<dbReference type="PROSITE" id="PS50883">
    <property type="entry name" value="EAL"/>
    <property type="match status" value="1"/>
</dbReference>
<protein>
    <recommendedName>
        <fullName evidence="6">Diguanylate phosphodiesterase</fullName>
    </recommendedName>
</protein>
<dbReference type="Gene3D" id="3.40.50.2300">
    <property type="match status" value="1"/>
</dbReference>
<dbReference type="InterPro" id="IPR050706">
    <property type="entry name" value="Cyclic-di-GMP_PDE-like"/>
</dbReference>
<organism evidence="4 5">
    <name type="scientific">Orrella marina</name>
    <dbReference type="NCBI Taxonomy" id="2163011"/>
    <lineage>
        <taxon>Bacteria</taxon>
        <taxon>Pseudomonadati</taxon>
        <taxon>Pseudomonadota</taxon>
        <taxon>Betaproteobacteria</taxon>
        <taxon>Burkholderiales</taxon>
        <taxon>Alcaligenaceae</taxon>
        <taxon>Orrella</taxon>
    </lineage>
</organism>
<reference evidence="4 5" key="1">
    <citation type="submission" date="2018-04" db="EMBL/GenBank/DDBJ databases">
        <title>Bordetella sp. HZ20 isolated from seawater.</title>
        <authorList>
            <person name="Sun C."/>
        </authorList>
    </citation>
    <scope>NUCLEOTIDE SEQUENCE [LARGE SCALE GENOMIC DNA]</scope>
    <source>
        <strain evidence="4 5">HZ20</strain>
    </source>
</reference>
<dbReference type="KEGG" id="boz:DBV39_02780"/>
<dbReference type="PROSITE" id="PS50110">
    <property type="entry name" value="RESPONSE_REGULATORY"/>
    <property type="match status" value="1"/>
</dbReference>
<evidence type="ECO:0008006" key="6">
    <source>
        <dbReference type="Google" id="ProtNLM"/>
    </source>
</evidence>
<name>A0A2R4XG68_9BURK</name>
<dbReference type="Gene3D" id="3.20.20.450">
    <property type="entry name" value="EAL domain"/>
    <property type="match status" value="1"/>
</dbReference>
<evidence type="ECO:0000259" key="2">
    <source>
        <dbReference type="PROSITE" id="PS50110"/>
    </source>
</evidence>
<dbReference type="PANTHER" id="PTHR33121:SF79">
    <property type="entry name" value="CYCLIC DI-GMP PHOSPHODIESTERASE PDED-RELATED"/>
    <property type="match status" value="1"/>
</dbReference>
<feature type="domain" description="EAL" evidence="3">
    <location>
        <begin position="149"/>
        <end position="402"/>
    </location>
</feature>
<dbReference type="SUPFAM" id="SSF141868">
    <property type="entry name" value="EAL domain-like"/>
    <property type="match status" value="1"/>
</dbReference>
<sequence>MSLIHTYNPHVLVLEDNEFQRMAAVAALRSIGVTRITQAASAEEVLTCLNSQPGYFDATICDLRLEGMDGLAFLKIAAADRLGTIVLTSALPADIYQSSLRVLQQSGTRIAGCLPKPIDTTALKLMLLDPPRKSAHTRGCSVSALMESTSVTQESIVEGLKNHEFITCFQPKIDLQTDQFSGAETLVRWQTPQWGLLQPGQFIDQVQAYGLMDALTCQVLAQACDLIVAWPRDLPSLRLSVNISATSLQDSENINRWREILDSRWILPSQILLELTETTFVANDLELLEALTRLRIAGFGVSLDDFGTGFTSLKQLRTLPVTELKIDRSFIHDASTQSRPAIVLDSIINVAKRLRITTVAEGIETIEDATYLTDLGCKIGQGYYFSRPLPADRLILWLRQRQREQDSKHA</sequence>
<accession>A0A2R4XG68</accession>
<proteinExistence type="predicted"/>
<keyword evidence="1" id="KW-0597">Phosphoprotein</keyword>
<dbReference type="SMART" id="SM00052">
    <property type="entry name" value="EAL"/>
    <property type="match status" value="1"/>
</dbReference>
<dbReference type="EMBL" id="CP028901">
    <property type="protein sequence ID" value="AWB32818.1"/>
    <property type="molecule type" value="Genomic_DNA"/>
</dbReference>
<feature type="modified residue" description="4-aspartylphosphate" evidence="1">
    <location>
        <position position="62"/>
    </location>
</feature>
<evidence type="ECO:0000313" key="5">
    <source>
        <dbReference type="Proteomes" id="UP000244571"/>
    </source>
</evidence>
<dbReference type="GO" id="GO:0071111">
    <property type="term" value="F:cyclic-guanylate-specific phosphodiesterase activity"/>
    <property type="evidence" value="ECO:0007669"/>
    <property type="project" value="InterPro"/>
</dbReference>
<dbReference type="InterPro" id="IPR035919">
    <property type="entry name" value="EAL_sf"/>
</dbReference>
<evidence type="ECO:0000313" key="4">
    <source>
        <dbReference type="EMBL" id="AWB32818.1"/>
    </source>
</evidence>
<feature type="domain" description="Response regulatory" evidence="2">
    <location>
        <begin position="10"/>
        <end position="131"/>
    </location>
</feature>
<dbReference type="InterPro" id="IPR001789">
    <property type="entry name" value="Sig_transdc_resp-reg_receiver"/>
</dbReference>
<dbReference type="AlphaFoldDB" id="A0A2R4XG68"/>
<dbReference type="GO" id="GO:0000160">
    <property type="term" value="P:phosphorelay signal transduction system"/>
    <property type="evidence" value="ECO:0007669"/>
    <property type="project" value="InterPro"/>
</dbReference>
<dbReference type="SUPFAM" id="SSF52172">
    <property type="entry name" value="CheY-like"/>
    <property type="match status" value="1"/>
</dbReference>
<dbReference type="PANTHER" id="PTHR33121">
    <property type="entry name" value="CYCLIC DI-GMP PHOSPHODIESTERASE PDEF"/>
    <property type="match status" value="1"/>
</dbReference>
<keyword evidence="5" id="KW-1185">Reference proteome</keyword>
<dbReference type="InterPro" id="IPR011006">
    <property type="entry name" value="CheY-like_superfamily"/>
</dbReference>
<dbReference type="SMART" id="SM00448">
    <property type="entry name" value="REC"/>
    <property type="match status" value="1"/>
</dbReference>
<dbReference type="Pfam" id="PF00563">
    <property type="entry name" value="EAL"/>
    <property type="match status" value="1"/>
</dbReference>
<dbReference type="Proteomes" id="UP000244571">
    <property type="component" value="Chromosome"/>
</dbReference>
<dbReference type="CDD" id="cd01948">
    <property type="entry name" value="EAL"/>
    <property type="match status" value="1"/>
</dbReference>
<dbReference type="Pfam" id="PF00072">
    <property type="entry name" value="Response_reg"/>
    <property type="match status" value="1"/>
</dbReference>
<gene>
    <name evidence="4" type="ORF">DBV39_02780</name>
</gene>
<evidence type="ECO:0000259" key="3">
    <source>
        <dbReference type="PROSITE" id="PS50883"/>
    </source>
</evidence>
<evidence type="ECO:0000256" key="1">
    <source>
        <dbReference type="PROSITE-ProRule" id="PRU00169"/>
    </source>
</evidence>